<dbReference type="InterPro" id="IPR036155">
    <property type="entry name" value="Crypto/Photolyase_N_sf"/>
</dbReference>
<accession>A0A8K1W7D5</accession>
<dbReference type="InterPro" id="IPR002081">
    <property type="entry name" value="Cryptochrome/DNA_photolyase_1"/>
</dbReference>
<evidence type="ECO:0000256" key="2">
    <source>
        <dbReference type="ARBA" id="ARBA00022630"/>
    </source>
</evidence>
<keyword evidence="2" id="KW-0285">Flavoprotein</keyword>
<dbReference type="InterPro" id="IPR036134">
    <property type="entry name" value="Crypto/Photolyase_FAD-like_sf"/>
</dbReference>
<dbReference type="InterPro" id="IPR006050">
    <property type="entry name" value="DNA_photolyase_N"/>
</dbReference>
<dbReference type="PANTHER" id="PTHR11455:SF9">
    <property type="entry name" value="CRYPTOCHROME CIRCADIAN CLOCK 5 ISOFORM X1"/>
    <property type="match status" value="1"/>
</dbReference>
<dbReference type="GO" id="GO:0003904">
    <property type="term" value="F:deoxyribodipyrimidine photo-lyase activity"/>
    <property type="evidence" value="ECO:0007669"/>
    <property type="project" value="TreeGrafter"/>
</dbReference>
<evidence type="ECO:0000313" key="6">
    <source>
        <dbReference type="EMBL" id="UFX99838.1"/>
    </source>
</evidence>
<dbReference type="PROSITE" id="PS00394">
    <property type="entry name" value="DNA_PHOTOLYASES_1_1"/>
    <property type="match status" value="1"/>
</dbReference>
<dbReference type="GO" id="GO:0071949">
    <property type="term" value="F:FAD binding"/>
    <property type="evidence" value="ECO:0007669"/>
    <property type="project" value="TreeGrafter"/>
</dbReference>
<proteinExistence type="predicted"/>
<dbReference type="PANTHER" id="PTHR11455">
    <property type="entry name" value="CRYPTOCHROME"/>
    <property type="match status" value="1"/>
</dbReference>
<dbReference type="PROSITE" id="PS00691">
    <property type="entry name" value="DNA_PHOTOLYASES_1_2"/>
    <property type="match status" value="1"/>
</dbReference>
<feature type="domain" description="Photolyase/cryptochrome alpha/beta" evidence="5">
    <location>
        <begin position="13"/>
        <end position="146"/>
    </location>
</feature>
<dbReference type="GO" id="GO:0006950">
    <property type="term" value="P:response to stress"/>
    <property type="evidence" value="ECO:0007669"/>
    <property type="project" value="UniProtKB-ARBA"/>
</dbReference>
<evidence type="ECO:0000256" key="1">
    <source>
        <dbReference type="ARBA" id="ARBA00001974"/>
    </source>
</evidence>
<dbReference type="PRINTS" id="PR00147">
    <property type="entry name" value="DNAPHOTLYASE"/>
</dbReference>
<name>A0A8K1W7D5_9VIRU</name>
<dbReference type="Pfam" id="PF00875">
    <property type="entry name" value="DNA_photolyase"/>
    <property type="match status" value="1"/>
</dbReference>
<keyword evidence="4" id="KW-0157">Chromophore</keyword>
<dbReference type="InterPro" id="IPR005101">
    <property type="entry name" value="Cryptochr/Photolyase_FAD-bd"/>
</dbReference>
<evidence type="ECO:0000256" key="4">
    <source>
        <dbReference type="ARBA" id="ARBA00022991"/>
    </source>
</evidence>
<organism evidence="6">
    <name type="scientific">Megavirus baoshan</name>
    <dbReference type="NCBI Taxonomy" id="2496520"/>
    <lineage>
        <taxon>Viruses</taxon>
        <taxon>Varidnaviria</taxon>
        <taxon>Bamfordvirae</taxon>
        <taxon>Nucleocytoviricota</taxon>
        <taxon>Megaviricetes</taxon>
        <taxon>Imitervirales</taxon>
        <taxon>Mimiviridae</taxon>
        <taxon>Megamimivirinae</taxon>
        <taxon>Megavirus</taxon>
        <taxon>Megavirus baoshanense</taxon>
    </lineage>
</organism>
<sequence length="478" mass="57190">MIIIIIMMNKKNNISIHIFRRDLRLEDNTSLLLALQESKYVIPLFIFTPTQVSEKNKLKSSNSIQFMIESLYDLNSQINFLDKKLKLWTTYGDEIDVIDKIHKNIKVSAIYINDDYTPYSIKRDNRIQNYCDQQNIILNISTDILLTDTLDIAANNGNRYHNFGLFYKKAINISVRKPNYDLVDNFLIPKKLFKKWTIENMDIYLLDNFYYVPNKNLAVNGGRENGLKILENNHKFKNYKTDKNNISIKTTRLSAHNKFGTISIREVYQKFNKNIEITKNLYWRDFYYYVSVHFHDKFFSYQHIFKNPVTKNIPKWVNNKKYFEAWKNGQTGFPIVDAAMRELNTTGFMHNRGRLITSQFLIKDLLIDWKYGEKYFSKNLVDIDRIQNLGNWNWSASYGLDSSPYLRIFNPWSQSKTYDPDCEYIKYWIPELSNIPAKDLHNWNKNYKKYDLNYPKPIVDHSIMRNKFINFYKNYFKK</sequence>
<comment type="cofactor">
    <cofactor evidence="1">
        <name>FAD</name>
        <dbReference type="ChEBI" id="CHEBI:57692"/>
    </cofactor>
</comment>
<dbReference type="Gene3D" id="3.40.50.620">
    <property type="entry name" value="HUPs"/>
    <property type="match status" value="1"/>
</dbReference>
<dbReference type="Gene3D" id="1.10.579.10">
    <property type="entry name" value="DNA Cyclobutane Dipyrimidine Photolyase, subunit A, domain 3"/>
    <property type="match status" value="1"/>
</dbReference>
<dbReference type="GO" id="GO:0003677">
    <property type="term" value="F:DNA binding"/>
    <property type="evidence" value="ECO:0007669"/>
    <property type="project" value="TreeGrafter"/>
</dbReference>
<gene>
    <name evidence="6" type="ORF">Mb0697</name>
</gene>
<dbReference type="Gene3D" id="1.25.40.80">
    <property type="match status" value="1"/>
</dbReference>
<protein>
    <submittedName>
        <fullName evidence="6">Deoxyribodipyrimidine photolyase</fullName>
    </submittedName>
</protein>
<dbReference type="SUPFAM" id="SSF48173">
    <property type="entry name" value="Cryptochrome/photolyase FAD-binding domain"/>
    <property type="match status" value="1"/>
</dbReference>
<evidence type="ECO:0000256" key="3">
    <source>
        <dbReference type="ARBA" id="ARBA00022827"/>
    </source>
</evidence>
<dbReference type="GO" id="GO:0006139">
    <property type="term" value="P:nucleobase-containing compound metabolic process"/>
    <property type="evidence" value="ECO:0007669"/>
    <property type="project" value="UniProtKB-ARBA"/>
</dbReference>
<dbReference type="InterPro" id="IPR018394">
    <property type="entry name" value="DNA_photolyase_1_CS_C"/>
</dbReference>
<evidence type="ECO:0000259" key="5">
    <source>
        <dbReference type="PROSITE" id="PS51645"/>
    </source>
</evidence>
<dbReference type="Pfam" id="PF03441">
    <property type="entry name" value="FAD_binding_7"/>
    <property type="match status" value="1"/>
</dbReference>
<reference evidence="6" key="1">
    <citation type="submission" date="2018-03" db="EMBL/GenBank/DDBJ databases">
        <title>Draft genome sequences of Megaviruse, new member of the family Mimiviridae isolated from water in Shanghai, China.</title>
        <authorList>
            <person name="Xia Y."/>
        </authorList>
    </citation>
    <scope>NUCLEOTIDE SEQUENCE</scope>
    <source>
        <strain evidence="6">SH</strain>
    </source>
</reference>
<dbReference type="PROSITE" id="PS51645">
    <property type="entry name" value="PHR_CRY_ALPHA_BETA"/>
    <property type="match status" value="1"/>
</dbReference>
<dbReference type="EMBL" id="MH046811">
    <property type="protein sequence ID" value="UFX99838.1"/>
    <property type="molecule type" value="Genomic_DNA"/>
</dbReference>
<keyword evidence="3" id="KW-0274">FAD</keyword>
<dbReference type="SUPFAM" id="SSF52425">
    <property type="entry name" value="Cryptochrome/photolyase, N-terminal domain"/>
    <property type="match status" value="1"/>
</dbReference>
<dbReference type="InterPro" id="IPR014729">
    <property type="entry name" value="Rossmann-like_a/b/a_fold"/>
</dbReference>